<evidence type="ECO:0000256" key="1">
    <source>
        <dbReference type="ARBA" id="ARBA00000553"/>
    </source>
</evidence>
<comment type="similarity">
    <text evidence="2 10">Belongs to the purine nucleoside phosphorylase YfiH/LACC1 family.</text>
</comment>
<evidence type="ECO:0000256" key="3">
    <source>
        <dbReference type="ARBA" id="ARBA00022679"/>
    </source>
</evidence>
<dbReference type="NCBIfam" id="TIGR00726">
    <property type="entry name" value="peptidoglycan editing factor PgeF"/>
    <property type="match status" value="1"/>
</dbReference>
<dbReference type="PANTHER" id="PTHR30616">
    <property type="entry name" value="UNCHARACTERIZED PROTEIN YFIH"/>
    <property type="match status" value="1"/>
</dbReference>
<proteinExistence type="inferred from homology"/>
<comment type="catalytic activity">
    <reaction evidence="8">
        <text>adenosine + phosphate = alpha-D-ribose 1-phosphate + adenine</text>
        <dbReference type="Rhea" id="RHEA:27642"/>
        <dbReference type="ChEBI" id="CHEBI:16335"/>
        <dbReference type="ChEBI" id="CHEBI:16708"/>
        <dbReference type="ChEBI" id="CHEBI:43474"/>
        <dbReference type="ChEBI" id="CHEBI:57720"/>
        <dbReference type="EC" id="2.4.2.1"/>
    </reaction>
    <physiologicalReaction direction="left-to-right" evidence="8">
        <dbReference type="Rhea" id="RHEA:27643"/>
    </physiologicalReaction>
</comment>
<evidence type="ECO:0000256" key="7">
    <source>
        <dbReference type="ARBA" id="ARBA00047989"/>
    </source>
</evidence>
<comment type="catalytic activity">
    <reaction evidence="1">
        <text>inosine + phosphate = alpha-D-ribose 1-phosphate + hypoxanthine</text>
        <dbReference type="Rhea" id="RHEA:27646"/>
        <dbReference type="ChEBI" id="CHEBI:17368"/>
        <dbReference type="ChEBI" id="CHEBI:17596"/>
        <dbReference type="ChEBI" id="CHEBI:43474"/>
        <dbReference type="ChEBI" id="CHEBI:57720"/>
        <dbReference type="EC" id="2.4.2.1"/>
    </reaction>
    <physiologicalReaction direction="left-to-right" evidence="1">
        <dbReference type="Rhea" id="RHEA:27647"/>
    </physiologicalReaction>
</comment>
<dbReference type="GO" id="GO:0017061">
    <property type="term" value="F:S-methyl-5-thioadenosine phosphorylase activity"/>
    <property type="evidence" value="ECO:0007669"/>
    <property type="project" value="UniProtKB-EC"/>
</dbReference>
<dbReference type="Gene3D" id="3.60.140.10">
    <property type="entry name" value="CNF1/YfiH-like putative cysteine hydrolases"/>
    <property type="match status" value="1"/>
</dbReference>
<sequence length="254" mass="26153">MTLPSVTDPALPVPHGFFTRDGGVSTGPYASLNCSLSGGDDRALVLVNRSRVAQALGAAPENFVGLTQVHGIEVATVTTPWAPGEGPRADAMVTGTPGIALGVITADCGPILFADPVTRIVGAAHAGWRGAVAGILEATIDAMVAIGADRSRIAAVVGPCIRQNSYEVAADMRNAVLAHDAANARFFQPGRPERWMFDLAGYCAGRLTQAGVGLIAITPGDTAAEADRFFSHRRRTLAGGGSIGHQISGIRCDA</sequence>
<dbReference type="InterPro" id="IPR038371">
    <property type="entry name" value="Cu_polyphenol_OxRdtase_sf"/>
</dbReference>
<evidence type="ECO:0000313" key="11">
    <source>
        <dbReference type="EMBL" id="MCB8876257.1"/>
    </source>
</evidence>
<reference evidence="11" key="2">
    <citation type="submission" date="2021-01" db="EMBL/GenBank/DDBJ databases">
        <authorList>
            <person name="Mieszkin S."/>
            <person name="Pouder E."/>
            <person name="Alain K."/>
        </authorList>
    </citation>
    <scope>NUCLEOTIDE SEQUENCE</scope>
    <source>
        <strain evidence="11">HW T2.11</strain>
    </source>
</reference>
<organism evidence="11 12">
    <name type="scientific">Acidisoma silvae</name>
    <dbReference type="NCBI Taxonomy" id="2802396"/>
    <lineage>
        <taxon>Bacteria</taxon>
        <taxon>Pseudomonadati</taxon>
        <taxon>Pseudomonadota</taxon>
        <taxon>Alphaproteobacteria</taxon>
        <taxon>Acetobacterales</taxon>
        <taxon>Acidocellaceae</taxon>
        <taxon>Acidisoma</taxon>
    </lineage>
</organism>
<dbReference type="CDD" id="cd16833">
    <property type="entry name" value="YfiH"/>
    <property type="match status" value="1"/>
</dbReference>
<dbReference type="InterPro" id="IPR003730">
    <property type="entry name" value="Cu_polyphenol_OxRdtase"/>
</dbReference>
<dbReference type="EMBL" id="JAESVB010000005">
    <property type="protein sequence ID" value="MCB8876257.1"/>
    <property type="molecule type" value="Genomic_DNA"/>
</dbReference>
<dbReference type="Proteomes" id="UP000708298">
    <property type="component" value="Unassembled WGS sequence"/>
</dbReference>
<gene>
    <name evidence="11" type="primary">pgeF</name>
    <name evidence="11" type="ORF">ASILVAE211_13780</name>
</gene>
<keyword evidence="5" id="KW-0378">Hydrolase</keyword>
<reference evidence="11" key="1">
    <citation type="journal article" date="2021" name="Microorganisms">
        <title>Acidisoma silvae sp. nov. and Acidisomacellulosilytica sp. nov., Two Acidophilic Bacteria Isolated from Decaying Wood, Hydrolyzing Cellulose and Producing Poly-3-hydroxybutyrate.</title>
        <authorList>
            <person name="Mieszkin S."/>
            <person name="Pouder E."/>
            <person name="Uroz S."/>
            <person name="Simon-Colin C."/>
            <person name="Alain K."/>
        </authorList>
    </citation>
    <scope>NUCLEOTIDE SEQUENCE</scope>
    <source>
        <strain evidence="11">HW T2.11</strain>
    </source>
</reference>
<evidence type="ECO:0000256" key="6">
    <source>
        <dbReference type="ARBA" id="ARBA00022833"/>
    </source>
</evidence>
<name>A0A964DZL7_9PROT</name>
<evidence type="ECO:0000313" key="12">
    <source>
        <dbReference type="Proteomes" id="UP000708298"/>
    </source>
</evidence>
<dbReference type="AlphaFoldDB" id="A0A964DZL7"/>
<comment type="catalytic activity">
    <reaction evidence="9">
        <text>S-methyl-5'-thioadenosine + phosphate = 5-(methylsulfanyl)-alpha-D-ribose 1-phosphate + adenine</text>
        <dbReference type="Rhea" id="RHEA:11852"/>
        <dbReference type="ChEBI" id="CHEBI:16708"/>
        <dbReference type="ChEBI" id="CHEBI:17509"/>
        <dbReference type="ChEBI" id="CHEBI:43474"/>
        <dbReference type="ChEBI" id="CHEBI:58533"/>
        <dbReference type="EC" id="2.4.2.28"/>
    </reaction>
    <physiologicalReaction direction="left-to-right" evidence="9">
        <dbReference type="Rhea" id="RHEA:11853"/>
    </physiologicalReaction>
</comment>
<evidence type="ECO:0000256" key="2">
    <source>
        <dbReference type="ARBA" id="ARBA00007353"/>
    </source>
</evidence>
<evidence type="ECO:0000256" key="10">
    <source>
        <dbReference type="RuleBase" id="RU361274"/>
    </source>
</evidence>
<dbReference type="RefSeq" id="WP_227321910.1">
    <property type="nucleotide sequence ID" value="NZ_JAESVB010000005.1"/>
</dbReference>
<accession>A0A964DZL7</accession>
<keyword evidence="3" id="KW-0808">Transferase</keyword>
<keyword evidence="6" id="KW-0862">Zinc</keyword>
<keyword evidence="12" id="KW-1185">Reference proteome</keyword>
<protein>
    <recommendedName>
        <fullName evidence="10">Purine nucleoside phosphorylase</fullName>
    </recommendedName>
</protein>
<dbReference type="GO" id="GO:0016787">
    <property type="term" value="F:hydrolase activity"/>
    <property type="evidence" value="ECO:0007669"/>
    <property type="project" value="UniProtKB-KW"/>
</dbReference>
<evidence type="ECO:0000256" key="5">
    <source>
        <dbReference type="ARBA" id="ARBA00022801"/>
    </source>
</evidence>
<comment type="catalytic activity">
    <reaction evidence="7">
        <text>adenosine + H2O + H(+) = inosine + NH4(+)</text>
        <dbReference type="Rhea" id="RHEA:24408"/>
        <dbReference type="ChEBI" id="CHEBI:15377"/>
        <dbReference type="ChEBI" id="CHEBI:15378"/>
        <dbReference type="ChEBI" id="CHEBI:16335"/>
        <dbReference type="ChEBI" id="CHEBI:17596"/>
        <dbReference type="ChEBI" id="CHEBI:28938"/>
        <dbReference type="EC" id="3.5.4.4"/>
    </reaction>
    <physiologicalReaction direction="left-to-right" evidence="7">
        <dbReference type="Rhea" id="RHEA:24409"/>
    </physiologicalReaction>
</comment>
<keyword evidence="4" id="KW-0479">Metal-binding</keyword>
<dbReference type="GO" id="GO:0005507">
    <property type="term" value="F:copper ion binding"/>
    <property type="evidence" value="ECO:0007669"/>
    <property type="project" value="TreeGrafter"/>
</dbReference>
<dbReference type="PANTHER" id="PTHR30616:SF2">
    <property type="entry name" value="PURINE NUCLEOSIDE PHOSPHORYLASE LACC1"/>
    <property type="match status" value="1"/>
</dbReference>
<evidence type="ECO:0000256" key="4">
    <source>
        <dbReference type="ARBA" id="ARBA00022723"/>
    </source>
</evidence>
<comment type="caution">
    <text evidence="11">The sequence shown here is derived from an EMBL/GenBank/DDBJ whole genome shotgun (WGS) entry which is preliminary data.</text>
</comment>
<dbReference type="Pfam" id="PF02578">
    <property type="entry name" value="Cu-oxidase_4"/>
    <property type="match status" value="1"/>
</dbReference>
<evidence type="ECO:0000256" key="8">
    <source>
        <dbReference type="ARBA" id="ARBA00048968"/>
    </source>
</evidence>
<dbReference type="InterPro" id="IPR011324">
    <property type="entry name" value="Cytotoxic_necrot_fac-like_cat"/>
</dbReference>
<evidence type="ECO:0000256" key="9">
    <source>
        <dbReference type="ARBA" id="ARBA00049893"/>
    </source>
</evidence>
<dbReference type="SUPFAM" id="SSF64438">
    <property type="entry name" value="CNF1/YfiH-like putative cysteine hydrolases"/>
    <property type="match status" value="1"/>
</dbReference>